<proteinExistence type="predicted"/>
<protein>
    <submittedName>
        <fullName evidence="1">Uncharacterized protein</fullName>
    </submittedName>
</protein>
<evidence type="ECO:0000313" key="1">
    <source>
        <dbReference type="EMBL" id="CAK5078632.1"/>
    </source>
</evidence>
<keyword evidence="2" id="KW-1185">Reference proteome</keyword>
<dbReference type="EMBL" id="CAVMJV010000036">
    <property type="protein sequence ID" value="CAK5078632.1"/>
    <property type="molecule type" value="Genomic_DNA"/>
</dbReference>
<comment type="caution">
    <text evidence="1">The sequence shown here is derived from an EMBL/GenBank/DDBJ whole genome shotgun (WGS) entry which is preliminary data.</text>
</comment>
<organism evidence="1 2">
    <name type="scientific">Meloidogyne enterolobii</name>
    <name type="common">Root-knot nematode worm</name>
    <name type="synonym">Meloidogyne mayaguensis</name>
    <dbReference type="NCBI Taxonomy" id="390850"/>
    <lineage>
        <taxon>Eukaryota</taxon>
        <taxon>Metazoa</taxon>
        <taxon>Ecdysozoa</taxon>
        <taxon>Nematoda</taxon>
        <taxon>Chromadorea</taxon>
        <taxon>Rhabditida</taxon>
        <taxon>Tylenchina</taxon>
        <taxon>Tylenchomorpha</taxon>
        <taxon>Tylenchoidea</taxon>
        <taxon>Meloidogynidae</taxon>
        <taxon>Meloidogyninae</taxon>
        <taxon>Meloidogyne</taxon>
    </lineage>
</organism>
<gene>
    <name evidence="1" type="ORF">MENTE1834_LOCUS25701</name>
</gene>
<reference evidence="1" key="1">
    <citation type="submission" date="2023-11" db="EMBL/GenBank/DDBJ databases">
        <authorList>
            <person name="Poullet M."/>
        </authorList>
    </citation>
    <scope>NUCLEOTIDE SEQUENCE</scope>
    <source>
        <strain evidence="1">E1834</strain>
    </source>
</reference>
<name>A0ACB0ZHU1_MELEN</name>
<sequence>MVNKRILLYPQYHSKIFLNFLKSSSIKFGEENEGSGIPYYGSGSILRTLGTERRAMHGYGNGTRNINVGGKKYTVRRSDMLADPRSKLADWFRPGAVRLISTDRAGNVFIDSDSKTFRHILAYLRFKKERFVGSLALPSLPDELAKLVGECEALNLAELKEIALEMLNKYLRMEEQHYMASYVQMTLRDLEAWQFEKEQQSSISESKSPIPQQERQQILNNKADKKPVREHSYDEWDNI</sequence>
<evidence type="ECO:0000313" key="2">
    <source>
        <dbReference type="Proteomes" id="UP001497535"/>
    </source>
</evidence>
<dbReference type="Proteomes" id="UP001497535">
    <property type="component" value="Unassembled WGS sequence"/>
</dbReference>
<accession>A0ACB0ZHU1</accession>